<protein>
    <submittedName>
        <fullName evidence="1">AlpA family phage regulatory protein</fullName>
    </submittedName>
</protein>
<evidence type="ECO:0000313" key="2">
    <source>
        <dbReference type="Proteomes" id="UP000430272"/>
    </source>
</evidence>
<dbReference type="RefSeq" id="WP_160661112.1">
    <property type="nucleotide sequence ID" value="NZ_BAABDV010000001.1"/>
</dbReference>
<name>A0A844YBK2_9SPHN</name>
<dbReference type="Pfam" id="PF05930">
    <property type="entry name" value="Phage_AlpA"/>
    <property type="match status" value="1"/>
</dbReference>
<reference evidence="1 2" key="1">
    <citation type="submission" date="2019-12" db="EMBL/GenBank/DDBJ databases">
        <title>Genomic-based taxomic classification of the family Erythrobacteraceae.</title>
        <authorList>
            <person name="Xu L."/>
        </authorList>
    </citation>
    <scope>NUCLEOTIDE SEQUENCE [LARGE SCALE GENOMIC DNA]</scope>
    <source>
        <strain evidence="1 2">JCM 17468</strain>
    </source>
</reference>
<organism evidence="1 2">
    <name type="scientific">Qipengyuania pelagi</name>
    <dbReference type="NCBI Taxonomy" id="994320"/>
    <lineage>
        <taxon>Bacteria</taxon>
        <taxon>Pseudomonadati</taxon>
        <taxon>Pseudomonadota</taxon>
        <taxon>Alphaproteobacteria</taxon>
        <taxon>Sphingomonadales</taxon>
        <taxon>Erythrobacteraceae</taxon>
        <taxon>Qipengyuania</taxon>
    </lineage>
</organism>
<dbReference type="EMBL" id="WTYD01000001">
    <property type="protein sequence ID" value="MXO54358.1"/>
    <property type="molecule type" value="Genomic_DNA"/>
</dbReference>
<comment type="caution">
    <text evidence="1">The sequence shown here is derived from an EMBL/GenBank/DDBJ whole genome shotgun (WGS) entry which is preliminary data.</text>
</comment>
<dbReference type="InterPro" id="IPR010260">
    <property type="entry name" value="AlpA"/>
</dbReference>
<keyword evidence="2" id="KW-1185">Reference proteome</keyword>
<evidence type="ECO:0000313" key="1">
    <source>
        <dbReference type="EMBL" id="MXO54358.1"/>
    </source>
</evidence>
<dbReference type="Gene3D" id="1.10.238.160">
    <property type="match status" value="1"/>
</dbReference>
<dbReference type="AlphaFoldDB" id="A0A844YBK2"/>
<accession>A0A844YBK2</accession>
<gene>
    <name evidence="1" type="ORF">GRI47_10125</name>
</gene>
<sequence>MTALNTNKLLLVREDLPRLGINLSPSTLLRLEADGKFPKRVRIGERSVAWLASEIHAHIEALAAKREAA</sequence>
<proteinExistence type="predicted"/>
<dbReference type="OrthoDB" id="1525365at2"/>
<dbReference type="Proteomes" id="UP000430272">
    <property type="component" value="Unassembled WGS sequence"/>
</dbReference>